<proteinExistence type="predicted"/>
<dbReference type="GO" id="GO:0005737">
    <property type="term" value="C:cytoplasm"/>
    <property type="evidence" value="ECO:0007669"/>
    <property type="project" value="TreeGrafter"/>
</dbReference>
<reference evidence="5" key="1">
    <citation type="submission" date="2022-11" db="UniProtKB">
        <authorList>
            <consortium name="WormBaseParasite"/>
        </authorList>
    </citation>
    <scope>IDENTIFICATION</scope>
</reference>
<dbReference type="PROSITE" id="PS00019">
    <property type="entry name" value="ACTININ_1"/>
    <property type="match status" value="1"/>
</dbReference>
<dbReference type="CDD" id="cd21292">
    <property type="entry name" value="CH_PLS_rpt1"/>
    <property type="match status" value="1"/>
</dbReference>
<dbReference type="GO" id="GO:0051639">
    <property type="term" value="P:actin filament network formation"/>
    <property type="evidence" value="ECO:0007669"/>
    <property type="project" value="TreeGrafter"/>
</dbReference>
<dbReference type="InterPro" id="IPR039959">
    <property type="entry name" value="Fimbrin/Plastin"/>
</dbReference>
<dbReference type="FunFam" id="1.10.418.10:FF:000042">
    <property type="entry name" value="Fimbrin, putative"/>
    <property type="match status" value="1"/>
</dbReference>
<dbReference type="GO" id="GO:0051015">
    <property type="term" value="F:actin filament binding"/>
    <property type="evidence" value="ECO:0007669"/>
    <property type="project" value="InterPro"/>
</dbReference>
<dbReference type="Proteomes" id="UP000887565">
    <property type="component" value="Unplaced"/>
</dbReference>
<dbReference type="SMART" id="SM00033">
    <property type="entry name" value="CH"/>
    <property type="match status" value="2"/>
</dbReference>
<dbReference type="Pfam" id="PF00307">
    <property type="entry name" value="CH"/>
    <property type="match status" value="2"/>
</dbReference>
<evidence type="ECO:0000256" key="2">
    <source>
        <dbReference type="ARBA" id="ARBA00023203"/>
    </source>
</evidence>
<keyword evidence="2" id="KW-0009">Actin-binding</keyword>
<evidence type="ECO:0000313" key="5">
    <source>
        <dbReference type="WBParaSite" id="nRc.2.0.1.t06504-RA"/>
    </source>
</evidence>
<dbReference type="GO" id="GO:0051017">
    <property type="term" value="P:actin filament bundle assembly"/>
    <property type="evidence" value="ECO:0007669"/>
    <property type="project" value="InterPro"/>
</dbReference>
<dbReference type="PANTHER" id="PTHR19961">
    <property type="entry name" value="FIMBRIN/PLASTIN"/>
    <property type="match status" value="1"/>
</dbReference>
<keyword evidence="1" id="KW-0677">Repeat</keyword>
<organism evidence="4 5">
    <name type="scientific">Romanomermis culicivorax</name>
    <name type="common">Nematode worm</name>
    <dbReference type="NCBI Taxonomy" id="13658"/>
    <lineage>
        <taxon>Eukaryota</taxon>
        <taxon>Metazoa</taxon>
        <taxon>Ecdysozoa</taxon>
        <taxon>Nematoda</taxon>
        <taxon>Enoplea</taxon>
        <taxon>Dorylaimia</taxon>
        <taxon>Mermithida</taxon>
        <taxon>Mermithoidea</taxon>
        <taxon>Mermithidae</taxon>
        <taxon>Romanomermis</taxon>
    </lineage>
</organism>
<feature type="domain" description="Calponin-homology (CH)" evidence="3">
    <location>
        <begin position="210"/>
        <end position="316"/>
    </location>
</feature>
<dbReference type="InterPro" id="IPR001589">
    <property type="entry name" value="Actinin_actin-bd_CS"/>
</dbReference>
<evidence type="ECO:0000259" key="3">
    <source>
        <dbReference type="PROSITE" id="PS50021"/>
    </source>
</evidence>
<dbReference type="PROSITE" id="PS50021">
    <property type="entry name" value="CH"/>
    <property type="match status" value="2"/>
</dbReference>
<protein>
    <submittedName>
        <fullName evidence="5">Calponin-homology (CH) domain-containing protein</fullName>
    </submittedName>
</protein>
<accession>A0A915HX91</accession>
<dbReference type="WBParaSite" id="nRc.2.0.1.t06504-RA">
    <property type="protein sequence ID" value="nRc.2.0.1.t06504-RA"/>
    <property type="gene ID" value="nRc.2.0.1.g06504"/>
</dbReference>
<dbReference type="PANTHER" id="PTHR19961:SF18">
    <property type="entry name" value="FI19014P1"/>
    <property type="match status" value="1"/>
</dbReference>
<dbReference type="InterPro" id="IPR036872">
    <property type="entry name" value="CH_dom_sf"/>
</dbReference>
<evidence type="ECO:0000256" key="1">
    <source>
        <dbReference type="ARBA" id="ARBA00022737"/>
    </source>
</evidence>
<name>A0A915HX91_ROMCU</name>
<dbReference type="CDD" id="cd21295">
    <property type="entry name" value="CH_PLS_rpt2"/>
    <property type="match status" value="1"/>
</dbReference>
<sequence length="368" mass="41890">MLWKSSALSYHNLNLSLQEFDELYAELKTKYEPNFRSKITKANNVQILEAASEASQAIGIFHSVRVEEQVAFADWINSNLREDNDLRHLLPLNKTGEDLYAKITDGLLFCKLVNLAVPETIDERAINKKNLNPYTRLENLILAVNSARAIGCNIINIDADDLSKAKKHLVLGLLWQIIRIGLFSQIDLVHVPGLVRLLRDGETLADLQRLSAEQILIRWVNYHMEQAGFHRRLSNFTSDVKDSEIYTYLLRQIAPHNSGVTLEPLHIKNDDVARAELMLKEAAKIKCRAFVSPNDVANGVYKLNLAFVANLFNTWPGLNASDEIDLAAVEETREEKTYRHWMNSMGVDPHVNWLYSDLSNGLVIFQVR</sequence>
<dbReference type="GO" id="GO:0005884">
    <property type="term" value="C:actin filament"/>
    <property type="evidence" value="ECO:0007669"/>
    <property type="project" value="TreeGrafter"/>
</dbReference>
<feature type="domain" description="Calponin-homology (CH)" evidence="3">
    <location>
        <begin position="66"/>
        <end position="182"/>
    </location>
</feature>
<dbReference type="InterPro" id="IPR001715">
    <property type="entry name" value="CH_dom"/>
</dbReference>
<dbReference type="AlphaFoldDB" id="A0A915HX91"/>
<dbReference type="FunFam" id="1.10.418.10:FF:000031">
    <property type="entry name" value="Fimbrin-2 like"/>
    <property type="match status" value="1"/>
</dbReference>
<dbReference type="SUPFAM" id="SSF47576">
    <property type="entry name" value="Calponin-homology domain, CH-domain"/>
    <property type="match status" value="1"/>
</dbReference>
<dbReference type="Gene3D" id="1.10.418.10">
    <property type="entry name" value="Calponin-like domain"/>
    <property type="match status" value="3"/>
</dbReference>
<keyword evidence="4" id="KW-1185">Reference proteome</keyword>
<evidence type="ECO:0000313" key="4">
    <source>
        <dbReference type="Proteomes" id="UP000887565"/>
    </source>
</evidence>
<dbReference type="GO" id="GO:0032432">
    <property type="term" value="C:actin filament bundle"/>
    <property type="evidence" value="ECO:0007669"/>
    <property type="project" value="TreeGrafter"/>
</dbReference>
<dbReference type="OMA" id="CDARMEN"/>